<evidence type="ECO:0000313" key="4">
    <source>
        <dbReference type="EMBL" id="ERG61032.1"/>
    </source>
</evidence>
<keyword evidence="1" id="KW-0597">Phosphoprotein</keyword>
<dbReference type="Pfam" id="PF08668">
    <property type="entry name" value="HDOD"/>
    <property type="match status" value="1"/>
</dbReference>
<dbReference type="SUPFAM" id="SSF109604">
    <property type="entry name" value="HD-domain/PDEase-like"/>
    <property type="match status" value="1"/>
</dbReference>
<dbReference type="InterPro" id="IPR001789">
    <property type="entry name" value="Sig_transdc_resp-reg_receiver"/>
</dbReference>
<dbReference type="PROSITE" id="PS50110">
    <property type="entry name" value="RESPONSE_REGULATORY"/>
    <property type="match status" value="1"/>
</dbReference>
<evidence type="ECO:0000259" key="2">
    <source>
        <dbReference type="PROSITE" id="PS50110"/>
    </source>
</evidence>
<dbReference type="PROSITE" id="PS51833">
    <property type="entry name" value="HDOD"/>
    <property type="match status" value="1"/>
</dbReference>
<proteinExistence type="predicted"/>
<keyword evidence="5" id="KW-1185">Reference proteome</keyword>
<evidence type="ECO:0000256" key="1">
    <source>
        <dbReference type="PROSITE-ProRule" id="PRU00169"/>
    </source>
</evidence>
<dbReference type="InterPro" id="IPR052340">
    <property type="entry name" value="RNase_Y/CdgJ"/>
</dbReference>
<dbReference type="Gene3D" id="3.40.50.2300">
    <property type="match status" value="1"/>
</dbReference>
<feature type="modified residue" description="4-aspartylphosphate" evidence="1">
    <location>
        <position position="57"/>
    </location>
</feature>
<dbReference type="EMBL" id="AHCF02000017">
    <property type="protein sequence ID" value="ERG61032.1"/>
    <property type="molecule type" value="Genomic_DNA"/>
</dbReference>
<accession>A0ABN0NHH5</accession>
<dbReference type="PANTHER" id="PTHR33525:SF5">
    <property type="entry name" value="TWO COMPONENT SIGNAL TRANSDUCTION SYSTEM RESPONSE REGULATOR"/>
    <property type="match status" value="1"/>
</dbReference>
<evidence type="ECO:0000259" key="3">
    <source>
        <dbReference type="PROSITE" id="PS51833"/>
    </source>
</evidence>
<dbReference type="Proteomes" id="UP000016534">
    <property type="component" value="Unassembled WGS sequence"/>
</dbReference>
<dbReference type="SUPFAM" id="SSF52172">
    <property type="entry name" value="CheY-like"/>
    <property type="match status" value="1"/>
</dbReference>
<feature type="domain" description="HDOD" evidence="3">
    <location>
        <begin position="142"/>
        <end position="327"/>
    </location>
</feature>
<gene>
    <name evidence="4" type="ORF">PUND_07969</name>
</gene>
<evidence type="ECO:0000313" key="5">
    <source>
        <dbReference type="Proteomes" id="UP000016534"/>
    </source>
</evidence>
<dbReference type="InterPro" id="IPR014626">
    <property type="entry name" value="Sig_transdc_resp-reg_put"/>
</dbReference>
<dbReference type="PIRSF" id="PIRSF036883">
    <property type="entry name" value="RR_HD-GYP_mod"/>
    <property type="match status" value="1"/>
</dbReference>
<protein>
    <submittedName>
        <fullName evidence="4">Response regulator</fullName>
    </submittedName>
</protein>
<sequence>MSSITVVILDDDAFLLKVLQRTIHRAYPEVDIMTTSDIDEFWQLLNTKQDLDLVLSDYLMPQMNGLDVLEQCSSQNPYPVRALLTGDMTLSTMMRQPNVVHAYLAKPFNEADITALFDNVAALKSLPFAFNVRRQLGAMISFPVYPLILKELRDLVQSDEFDLHDISHVVSQEPIITAKLLQLANSAYLGFIRPTSSIDEAVSRLGTTILMAITTSLLVAKNFESSIPVDVHEKQLNIAANCASCVKRFAKQAGFNLHDQELLFSVALLSFVGKIILLSQGESEPPDEHAQTINNGYVSANFISAYVLKLWGYDTKICNLLMSCHDLAGTDDNELTLFNHMLYIVWQIIFDEQTPMQLRAYCDSKGVDPLLCHVISEFDWQSYTS</sequence>
<dbReference type="InterPro" id="IPR011006">
    <property type="entry name" value="CheY-like_superfamily"/>
</dbReference>
<reference evidence="4" key="1">
    <citation type="journal article" date="2012" name="J. Bacteriol.">
        <title>Genome sequences of type strains of seven species of the marine bacterium Pseudoalteromonas.</title>
        <authorList>
            <person name="Xie B.B."/>
            <person name="Shu Y.L."/>
            <person name="Qin Q.L."/>
            <person name="Rong J.C."/>
            <person name="Zhang X.Y."/>
            <person name="Chen X.L."/>
            <person name="Shi M."/>
            <person name="He H.L."/>
            <person name="Zhou B.C."/>
            <person name="Zhang Y.Z."/>
        </authorList>
    </citation>
    <scope>NUCLEOTIDE SEQUENCE [LARGE SCALE GENOMIC DNA]</scope>
    <source>
        <strain evidence="4">NCIMB 2128</strain>
    </source>
</reference>
<feature type="domain" description="Response regulatory" evidence="2">
    <location>
        <begin position="5"/>
        <end position="121"/>
    </location>
</feature>
<dbReference type="SMART" id="SM00448">
    <property type="entry name" value="REC"/>
    <property type="match status" value="1"/>
</dbReference>
<dbReference type="InterPro" id="IPR013976">
    <property type="entry name" value="HDOD"/>
</dbReference>
<comment type="caution">
    <text evidence="4">The sequence shown here is derived from an EMBL/GenBank/DDBJ whole genome shotgun (WGS) entry which is preliminary data.</text>
</comment>
<reference evidence="4" key="2">
    <citation type="submission" date="2013-04" db="EMBL/GenBank/DDBJ databases">
        <title>Genome sequence of Pseudoalteromonas undina.</title>
        <authorList>
            <person name="Xie B.-B."/>
            <person name="Rong J.-C."/>
            <person name="Qin Q.-L."/>
            <person name="Shu Y.-L."/>
            <person name="Zhang Y.-Z."/>
        </authorList>
    </citation>
    <scope>NUCLEOTIDE SEQUENCE</scope>
    <source>
        <strain evidence="4">NCIMB 2128</strain>
    </source>
</reference>
<organism evidence="4 5">
    <name type="scientific">Pseudoalteromonas undina</name>
    <dbReference type="NCBI Taxonomy" id="43660"/>
    <lineage>
        <taxon>Bacteria</taxon>
        <taxon>Pseudomonadati</taxon>
        <taxon>Pseudomonadota</taxon>
        <taxon>Gammaproteobacteria</taxon>
        <taxon>Alteromonadales</taxon>
        <taxon>Pseudoalteromonadaceae</taxon>
        <taxon>Pseudoalteromonas</taxon>
    </lineage>
</organism>
<dbReference type="Pfam" id="PF00072">
    <property type="entry name" value="Response_reg"/>
    <property type="match status" value="1"/>
</dbReference>
<name>A0ABN0NHH5_9GAMM</name>
<dbReference type="PANTHER" id="PTHR33525">
    <property type="match status" value="1"/>
</dbReference>
<dbReference type="Gene3D" id="1.10.3210.10">
    <property type="entry name" value="Hypothetical protein af1432"/>
    <property type="match status" value="1"/>
</dbReference>